<proteinExistence type="predicted"/>
<dbReference type="RefSeq" id="WP_271340671.1">
    <property type="nucleotide sequence ID" value="NZ_JAQKAB010000005.1"/>
</dbReference>
<organism evidence="1 2">
    <name type="scientific">Bacillus changyiensis</name>
    <dbReference type="NCBI Taxonomy" id="3004103"/>
    <lineage>
        <taxon>Bacteria</taxon>
        <taxon>Bacillati</taxon>
        <taxon>Bacillota</taxon>
        <taxon>Bacilli</taxon>
        <taxon>Bacillales</taxon>
        <taxon>Bacillaceae</taxon>
        <taxon>Bacillus</taxon>
    </lineage>
</organism>
<dbReference type="Proteomes" id="UP001211894">
    <property type="component" value="Unassembled WGS sequence"/>
</dbReference>
<evidence type="ECO:0000313" key="1">
    <source>
        <dbReference type="EMBL" id="MDA7026820.1"/>
    </source>
</evidence>
<name>A0ABT4X3F8_9BACI</name>
<dbReference type="EMBL" id="JAQKAB010000005">
    <property type="protein sequence ID" value="MDA7026820.1"/>
    <property type="molecule type" value="Genomic_DNA"/>
</dbReference>
<evidence type="ECO:0000313" key="2">
    <source>
        <dbReference type="Proteomes" id="UP001211894"/>
    </source>
</evidence>
<comment type="caution">
    <text evidence="1">The sequence shown here is derived from an EMBL/GenBank/DDBJ whole genome shotgun (WGS) entry which is preliminary data.</text>
</comment>
<sequence length="56" mass="6001">MIMKTTIPIALLGRKRLPSSPAKEIGIQMITASNADQKTVLMNMMIGLNAGEKSAD</sequence>
<reference evidence="1 2" key="1">
    <citation type="submission" date="2023-01" db="EMBL/GenBank/DDBJ databases">
        <title>Bacillus changyiensis sp. nov., isolated from a coastal deposit.</title>
        <authorList>
            <person name="Xiao G."/>
            <person name="Lai Q."/>
            <person name="Hu Z."/>
            <person name="Shao Z."/>
        </authorList>
    </citation>
    <scope>NUCLEOTIDE SEQUENCE [LARGE SCALE GENOMIC DNA]</scope>
    <source>
        <strain evidence="1 2">CLL-7-23</strain>
    </source>
</reference>
<keyword evidence="2" id="KW-1185">Reference proteome</keyword>
<gene>
    <name evidence="1" type="ORF">PJ311_09395</name>
</gene>
<protein>
    <submittedName>
        <fullName evidence="1">Uncharacterized protein</fullName>
    </submittedName>
</protein>
<accession>A0ABT4X3F8</accession>